<dbReference type="PANTHER" id="PTHR22911">
    <property type="entry name" value="ACYL-MALONYL CONDENSING ENZYME-RELATED"/>
    <property type="match status" value="1"/>
</dbReference>
<comment type="similarity">
    <text evidence="2">Belongs to the EamA transporter family.</text>
</comment>
<gene>
    <name evidence="5" type="ORF">ACFFHF_11990</name>
</gene>
<feature type="transmembrane region" description="Helical" evidence="3">
    <location>
        <begin position="179"/>
        <end position="201"/>
    </location>
</feature>
<dbReference type="SUPFAM" id="SSF103481">
    <property type="entry name" value="Multidrug resistance efflux transporter EmrE"/>
    <property type="match status" value="2"/>
</dbReference>
<dbReference type="InterPro" id="IPR037185">
    <property type="entry name" value="EmrE-like"/>
</dbReference>
<feature type="transmembrane region" description="Helical" evidence="3">
    <location>
        <begin position="68"/>
        <end position="86"/>
    </location>
</feature>
<comment type="subcellular location">
    <subcellularLocation>
        <location evidence="1">Endomembrane system</location>
        <topology evidence="1">Multi-pass membrane protein</topology>
    </subcellularLocation>
</comment>
<evidence type="ECO:0000313" key="5">
    <source>
        <dbReference type="EMBL" id="MFC0475960.1"/>
    </source>
</evidence>
<keyword evidence="6" id="KW-1185">Reference proteome</keyword>
<keyword evidence="3" id="KW-0472">Membrane</keyword>
<accession>A0ABV6KSV9</accession>
<evidence type="ECO:0000259" key="4">
    <source>
        <dbReference type="Pfam" id="PF00892"/>
    </source>
</evidence>
<name>A0ABV6KSV9_9BACI</name>
<dbReference type="Proteomes" id="UP001589738">
    <property type="component" value="Unassembled WGS sequence"/>
</dbReference>
<keyword evidence="3" id="KW-0812">Transmembrane</keyword>
<dbReference type="RefSeq" id="WP_160549926.1">
    <property type="nucleotide sequence ID" value="NZ_JBHLUU010000068.1"/>
</dbReference>
<feature type="transmembrane region" description="Helical" evidence="3">
    <location>
        <begin position="213"/>
        <end position="235"/>
    </location>
</feature>
<evidence type="ECO:0000256" key="1">
    <source>
        <dbReference type="ARBA" id="ARBA00004127"/>
    </source>
</evidence>
<feature type="domain" description="EamA" evidence="4">
    <location>
        <begin position="151"/>
        <end position="285"/>
    </location>
</feature>
<feature type="transmembrane region" description="Helical" evidence="3">
    <location>
        <begin position="98"/>
        <end position="116"/>
    </location>
</feature>
<feature type="transmembrane region" description="Helical" evidence="3">
    <location>
        <begin position="38"/>
        <end position="56"/>
    </location>
</feature>
<organism evidence="5 6">
    <name type="scientific">Robertmurraya beringensis</name>
    <dbReference type="NCBI Taxonomy" id="641660"/>
    <lineage>
        <taxon>Bacteria</taxon>
        <taxon>Bacillati</taxon>
        <taxon>Bacillota</taxon>
        <taxon>Bacilli</taxon>
        <taxon>Bacillales</taxon>
        <taxon>Bacillaceae</taxon>
        <taxon>Robertmurraya</taxon>
    </lineage>
</organism>
<dbReference type="Pfam" id="PF00892">
    <property type="entry name" value="EamA"/>
    <property type="match status" value="2"/>
</dbReference>
<dbReference type="EMBL" id="JBHLUU010000068">
    <property type="protein sequence ID" value="MFC0475960.1"/>
    <property type="molecule type" value="Genomic_DNA"/>
</dbReference>
<protein>
    <submittedName>
        <fullName evidence="5">DMT family transporter</fullName>
    </submittedName>
</protein>
<evidence type="ECO:0000256" key="3">
    <source>
        <dbReference type="SAM" id="Phobius"/>
    </source>
</evidence>
<feature type="transmembrane region" description="Helical" evidence="3">
    <location>
        <begin position="123"/>
        <end position="143"/>
    </location>
</feature>
<comment type="caution">
    <text evidence="5">The sequence shown here is derived from an EMBL/GenBank/DDBJ whole genome shotgun (WGS) entry which is preliminary data.</text>
</comment>
<feature type="transmembrane region" description="Helical" evidence="3">
    <location>
        <begin position="242"/>
        <end position="261"/>
    </location>
</feature>
<keyword evidence="3" id="KW-1133">Transmembrane helix</keyword>
<dbReference type="InterPro" id="IPR000620">
    <property type="entry name" value="EamA_dom"/>
</dbReference>
<sequence length="305" mass="34111">MNRTIVNPYFALIVGVIAVSASAIFVKFSDAPSGVIAFYRLLFSVLFMLPVFLIKYVKELAFISKRDWLYATFAGVFLAFHFILWFESLNYTSVASSTVLVTLQPLFAFVGTFLFFKERFTLKAILCAVAAIVGSVIISWGDFRVSGTALYGDILALLACALVTAYLMFGQSVRKRISLVTYTFVVYSISSIVLLFYVLIVGESLYPYPKNEWWNFILLALIPTLLGHSLFNWAIKWISTSIISMAILFEPVGATILAYYFLSEKVLFTQILGGSIVIVGISLFLLDERSGKQKKAKKDALKEIV</sequence>
<feature type="domain" description="EamA" evidence="4">
    <location>
        <begin position="9"/>
        <end position="139"/>
    </location>
</feature>
<evidence type="ECO:0000313" key="6">
    <source>
        <dbReference type="Proteomes" id="UP001589738"/>
    </source>
</evidence>
<reference evidence="5 6" key="1">
    <citation type="submission" date="2024-09" db="EMBL/GenBank/DDBJ databases">
        <authorList>
            <person name="Sun Q."/>
            <person name="Mori K."/>
        </authorList>
    </citation>
    <scope>NUCLEOTIDE SEQUENCE [LARGE SCALE GENOMIC DNA]</scope>
    <source>
        <strain evidence="5 6">CGMCC 1.9126</strain>
    </source>
</reference>
<proteinExistence type="inferred from homology"/>
<feature type="transmembrane region" description="Helical" evidence="3">
    <location>
        <begin position="267"/>
        <end position="286"/>
    </location>
</feature>
<feature type="transmembrane region" description="Helical" evidence="3">
    <location>
        <begin position="7"/>
        <end position="26"/>
    </location>
</feature>
<evidence type="ECO:0000256" key="2">
    <source>
        <dbReference type="ARBA" id="ARBA00007362"/>
    </source>
</evidence>
<feature type="transmembrane region" description="Helical" evidence="3">
    <location>
        <begin position="149"/>
        <end position="167"/>
    </location>
</feature>
<dbReference type="PANTHER" id="PTHR22911:SF76">
    <property type="entry name" value="EAMA DOMAIN-CONTAINING PROTEIN"/>
    <property type="match status" value="1"/>
</dbReference>